<dbReference type="EMBL" id="DS469507">
    <property type="protein sequence ID" value="EDO49966.1"/>
    <property type="molecule type" value="Genomic_DNA"/>
</dbReference>
<dbReference type="CDD" id="cd00041">
    <property type="entry name" value="CUB"/>
    <property type="match status" value="2"/>
</dbReference>
<keyword evidence="1" id="KW-0677">Repeat</keyword>
<organism evidence="5 6">
    <name type="scientific">Nematostella vectensis</name>
    <name type="common">Starlet sea anemone</name>
    <dbReference type="NCBI Taxonomy" id="45351"/>
    <lineage>
        <taxon>Eukaryota</taxon>
        <taxon>Metazoa</taxon>
        <taxon>Cnidaria</taxon>
        <taxon>Anthozoa</taxon>
        <taxon>Hexacorallia</taxon>
        <taxon>Actiniaria</taxon>
        <taxon>Edwardsiidae</taxon>
        <taxon>Nematostella</taxon>
    </lineage>
</organism>
<evidence type="ECO:0000256" key="3">
    <source>
        <dbReference type="PROSITE-ProRule" id="PRU00059"/>
    </source>
</evidence>
<accession>A7RES8</accession>
<gene>
    <name evidence="5" type="ORF">NEMVEDRAFT_v1g79154</name>
</gene>
<evidence type="ECO:0000313" key="6">
    <source>
        <dbReference type="Proteomes" id="UP000001593"/>
    </source>
</evidence>
<dbReference type="OMA" id="DRIRYRC"/>
<dbReference type="FunFam" id="2.60.120.290:FF:000005">
    <property type="entry name" value="Procollagen C-endopeptidase enhancer 1"/>
    <property type="match status" value="1"/>
</dbReference>
<evidence type="ECO:0000256" key="1">
    <source>
        <dbReference type="ARBA" id="ARBA00022737"/>
    </source>
</evidence>
<dbReference type="AlphaFoldDB" id="A7RES8"/>
<dbReference type="eggNOG" id="KOG3714">
    <property type="taxonomic scope" value="Eukaryota"/>
</dbReference>
<dbReference type="SMART" id="SM00042">
    <property type="entry name" value="CUB"/>
    <property type="match status" value="2"/>
</dbReference>
<dbReference type="GO" id="GO:0038024">
    <property type="term" value="F:cargo receptor activity"/>
    <property type="evidence" value="ECO:0000318"/>
    <property type="project" value="GO_Central"/>
</dbReference>
<dbReference type="HOGENOM" id="CLU_015228_5_2_1"/>
<comment type="caution">
    <text evidence="3">Lacks conserved residue(s) required for the propagation of feature annotation.</text>
</comment>
<dbReference type="InterPro" id="IPR000859">
    <property type="entry name" value="CUB_dom"/>
</dbReference>
<evidence type="ECO:0000256" key="2">
    <source>
        <dbReference type="ARBA" id="ARBA00023157"/>
    </source>
</evidence>
<feature type="domain" description="CUB" evidence="4">
    <location>
        <begin position="142"/>
        <end position="242"/>
    </location>
</feature>
<dbReference type="PANTHER" id="PTHR24251">
    <property type="entry name" value="OVOCHYMASE-RELATED"/>
    <property type="match status" value="1"/>
</dbReference>
<dbReference type="Pfam" id="PF00431">
    <property type="entry name" value="CUB"/>
    <property type="match status" value="2"/>
</dbReference>
<dbReference type="Proteomes" id="UP000001593">
    <property type="component" value="Unassembled WGS sequence"/>
</dbReference>
<reference evidence="5 6" key="1">
    <citation type="journal article" date="2007" name="Science">
        <title>Sea anemone genome reveals ancestral eumetazoan gene repertoire and genomic organization.</title>
        <authorList>
            <person name="Putnam N.H."/>
            <person name="Srivastava M."/>
            <person name="Hellsten U."/>
            <person name="Dirks B."/>
            <person name="Chapman J."/>
            <person name="Salamov A."/>
            <person name="Terry A."/>
            <person name="Shapiro H."/>
            <person name="Lindquist E."/>
            <person name="Kapitonov V.V."/>
            <person name="Jurka J."/>
            <person name="Genikhovich G."/>
            <person name="Grigoriev I.V."/>
            <person name="Lucas S.M."/>
            <person name="Steele R.E."/>
            <person name="Finnerty J.R."/>
            <person name="Technau U."/>
            <person name="Martindale M.Q."/>
            <person name="Rokhsar D.S."/>
        </authorList>
    </citation>
    <scope>NUCLEOTIDE SEQUENCE [LARGE SCALE GENOMIC DNA]</scope>
    <source>
        <strain evidence="6">CH2 X CH6</strain>
    </source>
</reference>
<dbReference type="PANTHER" id="PTHR24251:SF30">
    <property type="entry name" value="MEMBRANE FRIZZLED-RELATED PROTEIN"/>
    <property type="match status" value="1"/>
</dbReference>
<dbReference type="PROSITE" id="PS01180">
    <property type="entry name" value="CUB"/>
    <property type="match status" value="2"/>
</dbReference>
<feature type="domain" description="CUB" evidence="4">
    <location>
        <begin position="9"/>
        <end position="123"/>
    </location>
</feature>
<proteinExistence type="predicted"/>
<dbReference type="SUPFAM" id="SSF49854">
    <property type="entry name" value="Spermadhesin, CUB domain"/>
    <property type="match status" value="2"/>
</dbReference>
<dbReference type="Gene3D" id="2.60.120.290">
    <property type="entry name" value="Spermadhesin, CUB domain"/>
    <property type="match status" value="2"/>
</dbReference>
<name>A7RES8_NEMVE</name>
<dbReference type="InterPro" id="IPR035914">
    <property type="entry name" value="Sperma_CUB_dom_sf"/>
</dbReference>
<dbReference type="PhylomeDB" id="A7RES8"/>
<sequence>MFYCVSPACSETQSGTSGRLRSPGYPRPYPPNQDCVWVLTAPEGHNVRLTLRSSRLETGTATNCPNDYLEIRDGPDASNRMLDRLCGSTFPRTFVSSGQSLWVKFHSNYRIGYKGFYGSWTATQETPIKALKGDVNDLPYYPGYPNKYPAGLDCQWKVFARKDRRIRFWFGIFDIYDERWCRYDYLSLRDGESSMAPSLGRHCGNRKPGPFETTGNSFLVNFRTADSHRQQRQGFMLVWTSYRSRSSLAPRKNKNRQGAHCSYSN</sequence>
<evidence type="ECO:0000313" key="5">
    <source>
        <dbReference type="EMBL" id="EDO49966.1"/>
    </source>
</evidence>
<keyword evidence="6" id="KW-1185">Reference proteome</keyword>
<protein>
    <recommendedName>
        <fullName evidence="4">CUB domain-containing protein</fullName>
    </recommendedName>
</protein>
<evidence type="ECO:0000259" key="4">
    <source>
        <dbReference type="PROSITE" id="PS01180"/>
    </source>
</evidence>
<dbReference type="InParanoid" id="A7RES8"/>
<keyword evidence="2" id="KW-1015">Disulfide bond</keyword>
<dbReference type="FunFam" id="2.60.120.290:FF:000013">
    <property type="entry name" value="Membrane frizzled-related protein"/>
    <property type="match status" value="1"/>
</dbReference>